<organism evidence="1 2">
    <name type="scientific">Mycena albidolilacea</name>
    <dbReference type="NCBI Taxonomy" id="1033008"/>
    <lineage>
        <taxon>Eukaryota</taxon>
        <taxon>Fungi</taxon>
        <taxon>Dikarya</taxon>
        <taxon>Basidiomycota</taxon>
        <taxon>Agaricomycotina</taxon>
        <taxon>Agaricomycetes</taxon>
        <taxon>Agaricomycetidae</taxon>
        <taxon>Agaricales</taxon>
        <taxon>Marasmiineae</taxon>
        <taxon>Mycenaceae</taxon>
        <taxon>Mycena</taxon>
    </lineage>
</organism>
<name>A0AAD7F1S1_9AGAR</name>
<accession>A0AAD7F1S1</accession>
<comment type="caution">
    <text evidence="1">The sequence shown here is derived from an EMBL/GenBank/DDBJ whole genome shotgun (WGS) entry which is preliminary data.</text>
</comment>
<sequence length="366" mass="40718">MQTMRGFDFPLLQSLTLKPDKPSESDEMDIQLPLGLLEERMPLLFRLSLSYIDARWETLPPLRSLALTGGPDTRVAPLAFHVLLGILQSSPALEILKLDMMVDSDAQERGFAVKLLRLNFLYVRDVLLPCENLIANIIFPPSARLHLYPQGIYGGADIRKILVPVHKHLRAPGAPLPAVLVLSARRDASTHFSASCFLNEADYRTFDFDGLFLINTHPTNAPALRQILVKVLKALPPHAITYLDAGMAWLTSSTWKAALVLLPELTKVQLCVDDGGTTFCKAALEVGVSLRGIIIISPFRPHDAEEADEMVPFLDALTRLLQAYHASGKPLQHLHVKDFTRSKGDERWPELRSLVGTLDVDLSRGW</sequence>
<dbReference type="EMBL" id="JARIHO010000006">
    <property type="protein sequence ID" value="KAJ7359895.1"/>
    <property type="molecule type" value="Genomic_DNA"/>
</dbReference>
<evidence type="ECO:0000313" key="2">
    <source>
        <dbReference type="Proteomes" id="UP001218218"/>
    </source>
</evidence>
<evidence type="ECO:0000313" key="1">
    <source>
        <dbReference type="EMBL" id="KAJ7359895.1"/>
    </source>
</evidence>
<gene>
    <name evidence="1" type="ORF">DFH08DRAFT_1039224</name>
</gene>
<reference evidence="1" key="1">
    <citation type="submission" date="2023-03" db="EMBL/GenBank/DDBJ databases">
        <title>Massive genome expansion in bonnet fungi (Mycena s.s.) driven by repeated elements and novel gene families across ecological guilds.</title>
        <authorList>
            <consortium name="Lawrence Berkeley National Laboratory"/>
            <person name="Harder C.B."/>
            <person name="Miyauchi S."/>
            <person name="Viragh M."/>
            <person name="Kuo A."/>
            <person name="Thoen E."/>
            <person name="Andreopoulos B."/>
            <person name="Lu D."/>
            <person name="Skrede I."/>
            <person name="Drula E."/>
            <person name="Henrissat B."/>
            <person name="Morin E."/>
            <person name="Kohler A."/>
            <person name="Barry K."/>
            <person name="LaButti K."/>
            <person name="Morin E."/>
            <person name="Salamov A."/>
            <person name="Lipzen A."/>
            <person name="Mereny Z."/>
            <person name="Hegedus B."/>
            <person name="Baldrian P."/>
            <person name="Stursova M."/>
            <person name="Weitz H."/>
            <person name="Taylor A."/>
            <person name="Grigoriev I.V."/>
            <person name="Nagy L.G."/>
            <person name="Martin F."/>
            <person name="Kauserud H."/>
        </authorList>
    </citation>
    <scope>NUCLEOTIDE SEQUENCE</scope>
    <source>
        <strain evidence="1">CBHHK002</strain>
    </source>
</reference>
<keyword evidence="2" id="KW-1185">Reference proteome</keyword>
<proteinExistence type="predicted"/>
<dbReference type="Proteomes" id="UP001218218">
    <property type="component" value="Unassembled WGS sequence"/>
</dbReference>
<dbReference type="AlphaFoldDB" id="A0AAD7F1S1"/>
<protein>
    <submittedName>
        <fullName evidence="1">Uncharacterized protein</fullName>
    </submittedName>
</protein>